<keyword evidence="3 7" id="KW-0812">Transmembrane</keyword>
<reference evidence="9" key="1">
    <citation type="submission" date="2022-08" db="EMBL/GenBank/DDBJ databases">
        <title>Alicyclobacillus fastidiosus DSM 17978, complete genome.</title>
        <authorList>
            <person name="Wang Q."/>
            <person name="Cai R."/>
            <person name="Wang Z."/>
        </authorList>
    </citation>
    <scope>NUCLEOTIDE SEQUENCE</scope>
    <source>
        <strain evidence="9">DSM 17978</strain>
    </source>
</reference>
<feature type="transmembrane region" description="Helical" evidence="7">
    <location>
        <begin position="410"/>
        <end position="427"/>
    </location>
</feature>
<keyword evidence="5 7" id="KW-1133">Transmembrane helix</keyword>
<gene>
    <name evidence="9" type="ORF">NZD89_18610</name>
</gene>
<feature type="transmembrane region" description="Helical" evidence="7">
    <location>
        <begin position="355"/>
        <end position="375"/>
    </location>
</feature>
<keyword evidence="2" id="KW-0813">Transport</keyword>
<organism evidence="9 10">
    <name type="scientific">Alicyclobacillus fastidiosus</name>
    <dbReference type="NCBI Taxonomy" id="392011"/>
    <lineage>
        <taxon>Bacteria</taxon>
        <taxon>Bacillati</taxon>
        <taxon>Bacillota</taxon>
        <taxon>Bacilli</taxon>
        <taxon>Bacillales</taxon>
        <taxon>Alicyclobacillaceae</taxon>
        <taxon>Alicyclobacillus</taxon>
    </lineage>
</organism>
<feature type="transmembrane region" description="Helical" evidence="7">
    <location>
        <begin position="276"/>
        <end position="296"/>
    </location>
</feature>
<evidence type="ECO:0000256" key="3">
    <source>
        <dbReference type="ARBA" id="ARBA00022692"/>
    </source>
</evidence>
<dbReference type="EMBL" id="CP104067">
    <property type="protein sequence ID" value="WAH40365.1"/>
    <property type="molecule type" value="Genomic_DNA"/>
</dbReference>
<dbReference type="PANTHER" id="PTHR43495">
    <property type="entry name" value="GABA PERMEASE"/>
    <property type="match status" value="1"/>
</dbReference>
<feature type="transmembrane region" description="Helical" evidence="7">
    <location>
        <begin position="237"/>
        <end position="256"/>
    </location>
</feature>
<feature type="transmembrane region" description="Helical" evidence="7">
    <location>
        <begin position="194"/>
        <end position="216"/>
    </location>
</feature>
<evidence type="ECO:0000256" key="6">
    <source>
        <dbReference type="ARBA" id="ARBA00023136"/>
    </source>
</evidence>
<dbReference type="Proteomes" id="UP001164761">
    <property type="component" value="Chromosome"/>
</dbReference>
<keyword evidence="4" id="KW-0029">Amino-acid transport</keyword>
<sequence>MSKPDSQLTRNLKSRHILMMALGGTIGSGIFQGSSSSIHLAGPGVLVTYLVGGLILLVVMRGLAAMAVQNPHATTIKGLIDPILGHFTGYVSGWIYWLDWVLVMAAETAAASMFLQFWFPSVPLWVLALLISVGMTILNLTPVRVFGETEYWLAGVKILTLSLFVIFGAILLATRYSKHQVASNLVGHGGFFPHGIGGVAAAMLVVMFSFGGIEMIGMTLGETEDPTRTIPRAARGVIVRILLFYLLPIAVIVSLVPWSQLGSTQSPFVTVFSQIGIPYVGSIMNFVMLTAVLSAVNTGMYATSRMLYTQAMDGNAPKLFRKVTRGNVPVRALLFSTFFLYIGVVVAFFAKGNTFNDLMVIPGYTVMLVWMFLLASHWKQQGPKPTTILAFAALIAIFVAVIITSPLAGTIVSLVAVGLIMGSYLVARRADKH</sequence>
<evidence type="ECO:0000256" key="7">
    <source>
        <dbReference type="SAM" id="Phobius"/>
    </source>
</evidence>
<evidence type="ECO:0000256" key="1">
    <source>
        <dbReference type="ARBA" id="ARBA00004141"/>
    </source>
</evidence>
<keyword evidence="6 7" id="KW-0472">Membrane</keyword>
<dbReference type="Pfam" id="PF00324">
    <property type="entry name" value="AA_permease"/>
    <property type="match status" value="1"/>
</dbReference>
<evidence type="ECO:0000259" key="8">
    <source>
        <dbReference type="Pfam" id="PF00324"/>
    </source>
</evidence>
<dbReference type="PANTHER" id="PTHR43495:SF5">
    <property type="entry name" value="GAMMA-AMINOBUTYRIC ACID PERMEASE"/>
    <property type="match status" value="1"/>
</dbReference>
<dbReference type="RefSeq" id="WP_268004261.1">
    <property type="nucleotide sequence ID" value="NZ_BSUT01000001.1"/>
</dbReference>
<feature type="transmembrane region" description="Helical" evidence="7">
    <location>
        <begin position="46"/>
        <end position="67"/>
    </location>
</feature>
<feature type="transmembrane region" description="Helical" evidence="7">
    <location>
        <begin position="328"/>
        <end position="349"/>
    </location>
</feature>
<feature type="transmembrane region" description="Helical" evidence="7">
    <location>
        <begin position="117"/>
        <end position="140"/>
    </location>
</feature>
<evidence type="ECO:0000313" key="10">
    <source>
        <dbReference type="Proteomes" id="UP001164761"/>
    </source>
</evidence>
<evidence type="ECO:0000313" key="9">
    <source>
        <dbReference type="EMBL" id="WAH40365.1"/>
    </source>
</evidence>
<dbReference type="PIRSF" id="PIRSF006060">
    <property type="entry name" value="AA_transporter"/>
    <property type="match status" value="1"/>
</dbReference>
<evidence type="ECO:0000256" key="2">
    <source>
        <dbReference type="ARBA" id="ARBA00022448"/>
    </source>
</evidence>
<evidence type="ECO:0000256" key="5">
    <source>
        <dbReference type="ARBA" id="ARBA00022989"/>
    </source>
</evidence>
<protein>
    <submittedName>
        <fullName evidence="9">Amino acid permease</fullName>
    </submittedName>
</protein>
<keyword evidence="10" id="KW-1185">Reference proteome</keyword>
<feature type="transmembrane region" description="Helical" evidence="7">
    <location>
        <begin position="79"/>
        <end position="97"/>
    </location>
</feature>
<proteinExistence type="predicted"/>
<evidence type="ECO:0000256" key="4">
    <source>
        <dbReference type="ARBA" id="ARBA00022970"/>
    </source>
</evidence>
<feature type="transmembrane region" description="Helical" evidence="7">
    <location>
        <begin position="152"/>
        <end position="174"/>
    </location>
</feature>
<dbReference type="InterPro" id="IPR004841">
    <property type="entry name" value="AA-permease/SLC12A_dom"/>
</dbReference>
<feature type="transmembrane region" description="Helical" evidence="7">
    <location>
        <begin position="387"/>
        <end position="404"/>
    </location>
</feature>
<name>A0ABY6ZBV2_9BACL</name>
<comment type="subcellular location">
    <subcellularLocation>
        <location evidence="1">Membrane</location>
        <topology evidence="1">Multi-pass membrane protein</topology>
    </subcellularLocation>
</comment>
<feature type="transmembrane region" description="Helical" evidence="7">
    <location>
        <begin position="16"/>
        <end position="34"/>
    </location>
</feature>
<accession>A0ABY6ZBV2</accession>
<dbReference type="Gene3D" id="1.20.1740.10">
    <property type="entry name" value="Amino acid/polyamine transporter I"/>
    <property type="match status" value="1"/>
</dbReference>
<feature type="domain" description="Amino acid permease/ SLC12A" evidence="8">
    <location>
        <begin position="16"/>
        <end position="403"/>
    </location>
</feature>